<name>A0AAV5J0K2_9ROSI</name>
<dbReference type="EMBL" id="BPVZ01000022">
    <property type="protein sequence ID" value="GKV04560.1"/>
    <property type="molecule type" value="Genomic_DNA"/>
</dbReference>
<organism evidence="1 2">
    <name type="scientific">Rubroshorea leprosula</name>
    <dbReference type="NCBI Taxonomy" id="152421"/>
    <lineage>
        <taxon>Eukaryota</taxon>
        <taxon>Viridiplantae</taxon>
        <taxon>Streptophyta</taxon>
        <taxon>Embryophyta</taxon>
        <taxon>Tracheophyta</taxon>
        <taxon>Spermatophyta</taxon>
        <taxon>Magnoliopsida</taxon>
        <taxon>eudicotyledons</taxon>
        <taxon>Gunneridae</taxon>
        <taxon>Pentapetalae</taxon>
        <taxon>rosids</taxon>
        <taxon>malvids</taxon>
        <taxon>Malvales</taxon>
        <taxon>Dipterocarpaceae</taxon>
        <taxon>Rubroshorea</taxon>
    </lineage>
</organism>
<reference evidence="1 2" key="1">
    <citation type="journal article" date="2021" name="Commun. Biol.">
        <title>The genome of Shorea leprosula (Dipterocarpaceae) highlights the ecological relevance of drought in aseasonal tropical rainforests.</title>
        <authorList>
            <person name="Ng K.K.S."/>
            <person name="Kobayashi M.J."/>
            <person name="Fawcett J.A."/>
            <person name="Hatakeyama M."/>
            <person name="Paape T."/>
            <person name="Ng C.H."/>
            <person name="Ang C.C."/>
            <person name="Tnah L.H."/>
            <person name="Lee C.T."/>
            <person name="Nishiyama T."/>
            <person name="Sese J."/>
            <person name="O'Brien M.J."/>
            <person name="Copetti D."/>
            <person name="Mohd Noor M.I."/>
            <person name="Ong R.C."/>
            <person name="Putra M."/>
            <person name="Sireger I.Z."/>
            <person name="Indrioko S."/>
            <person name="Kosugi Y."/>
            <person name="Izuno A."/>
            <person name="Isagi Y."/>
            <person name="Lee S.L."/>
            <person name="Shimizu K.K."/>
        </authorList>
    </citation>
    <scope>NUCLEOTIDE SEQUENCE [LARGE SCALE GENOMIC DNA]</scope>
    <source>
        <strain evidence="1">214</strain>
    </source>
</reference>
<dbReference type="AlphaFoldDB" id="A0AAV5J0K2"/>
<gene>
    <name evidence="1" type="ORF">SLEP1_g16710</name>
</gene>
<dbReference type="Proteomes" id="UP001054252">
    <property type="component" value="Unassembled WGS sequence"/>
</dbReference>
<accession>A0AAV5J0K2</accession>
<sequence>MDFHCIGIIYVRGRVRIFLKPVDKYTATPVLSAIIDEYAQLQNLHMRYLFVQ</sequence>
<comment type="caution">
    <text evidence="1">The sequence shown here is derived from an EMBL/GenBank/DDBJ whole genome shotgun (WGS) entry which is preliminary data.</text>
</comment>
<evidence type="ECO:0000313" key="2">
    <source>
        <dbReference type="Proteomes" id="UP001054252"/>
    </source>
</evidence>
<proteinExistence type="predicted"/>
<protein>
    <submittedName>
        <fullName evidence="1">Uncharacterized protein</fullName>
    </submittedName>
</protein>
<keyword evidence="2" id="KW-1185">Reference proteome</keyword>
<evidence type="ECO:0000313" key="1">
    <source>
        <dbReference type="EMBL" id="GKV04560.1"/>
    </source>
</evidence>